<gene>
    <name evidence="1" type="ORF">KM029_03140</name>
</gene>
<evidence type="ECO:0000313" key="1">
    <source>
        <dbReference type="EMBL" id="QWG07944.1"/>
    </source>
</evidence>
<reference evidence="1 2" key="1">
    <citation type="submission" date="2021-05" db="EMBL/GenBank/DDBJ databases">
        <title>Comparative genomic studies on the polysaccharide-degrading batcterial strains of the Flammeovirga genus.</title>
        <authorList>
            <person name="Zewei F."/>
            <person name="Zheng Z."/>
            <person name="Yu L."/>
            <person name="Ruyue G."/>
            <person name="Yanhong M."/>
            <person name="Yuanyuan C."/>
            <person name="Jingyan G."/>
            <person name="Wenjun H."/>
        </authorList>
    </citation>
    <scope>NUCLEOTIDE SEQUENCE [LARGE SCALE GENOMIC DNA]</scope>
    <source>
        <strain evidence="1 2">YS10</strain>
    </source>
</reference>
<organism evidence="1 2">
    <name type="scientific">Flammeovirga kamogawensis</name>
    <dbReference type="NCBI Taxonomy" id="373891"/>
    <lineage>
        <taxon>Bacteria</taxon>
        <taxon>Pseudomonadati</taxon>
        <taxon>Bacteroidota</taxon>
        <taxon>Cytophagia</taxon>
        <taxon>Cytophagales</taxon>
        <taxon>Flammeovirgaceae</taxon>
        <taxon>Flammeovirga</taxon>
    </lineage>
</organism>
<sequence>MLDLFKNKLLNYKLNKVDKSNDIVHNNKLPLKDSSSVGLLLYIKDTEKLQSLLNEMRIIDKILPKNVKNIDIIFISETSKIQFDIPFNCKVIPLSKIDWNKNDIQSDIQRFINHKFDYLFTFSYNISKILDRFAHQSYATCRVALGEHQDVESYEMKLIYDQVSFTERIRAAIDILNRM</sequence>
<accession>A0ABX8GWG7</accession>
<dbReference type="Proteomes" id="UP000682802">
    <property type="component" value="Chromosome 1"/>
</dbReference>
<dbReference type="Pfam" id="PF21857">
    <property type="entry name" value="DUF6913"/>
    <property type="match status" value="1"/>
</dbReference>
<dbReference type="EMBL" id="CP076128">
    <property type="protein sequence ID" value="QWG07944.1"/>
    <property type="molecule type" value="Genomic_DNA"/>
</dbReference>
<proteinExistence type="predicted"/>
<name>A0ABX8GWG7_9BACT</name>
<keyword evidence="2" id="KW-1185">Reference proteome</keyword>
<protein>
    <submittedName>
        <fullName evidence="1">Uncharacterized protein</fullName>
    </submittedName>
</protein>
<dbReference type="InterPro" id="IPR054207">
    <property type="entry name" value="DUF6913"/>
</dbReference>
<dbReference type="RefSeq" id="WP_144075329.1">
    <property type="nucleotide sequence ID" value="NZ_CP076128.1"/>
</dbReference>
<evidence type="ECO:0000313" key="2">
    <source>
        <dbReference type="Proteomes" id="UP000682802"/>
    </source>
</evidence>